<evidence type="ECO:0000313" key="2">
    <source>
        <dbReference type="EMBL" id="GAA3017538.1"/>
    </source>
</evidence>
<comment type="caution">
    <text evidence="2">The sequence shown here is derived from an EMBL/GenBank/DDBJ whole genome shotgun (WGS) entry which is preliminary data.</text>
</comment>
<keyword evidence="3" id="KW-1185">Reference proteome</keyword>
<accession>A0ABN3YCC2</accession>
<keyword evidence="2" id="KW-0315">Glutamine amidotransferase</keyword>
<reference evidence="2 3" key="1">
    <citation type="journal article" date="2019" name="Int. J. Syst. Evol. Microbiol.">
        <title>The Global Catalogue of Microorganisms (GCM) 10K type strain sequencing project: providing services to taxonomists for standard genome sequencing and annotation.</title>
        <authorList>
            <consortium name="The Broad Institute Genomics Platform"/>
            <consortium name="The Broad Institute Genome Sequencing Center for Infectious Disease"/>
            <person name="Wu L."/>
            <person name="Ma J."/>
        </authorList>
    </citation>
    <scope>NUCLEOTIDE SEQUENCE [LARGE SCALE GENOMIC DNA]</scope>
    <source>
        <strain evidence="2 3">JCM 8736</strain>
    </source>
</reference>
<dbReference type="Pfam" id="PF01965">
    <property type="entry name" value="DJ-1_PfpI"/>
    <property type="match status" value="1"/>
</dbReference>
<gene>
    <name evidence="2" type="ORF">GCM10019998_12200</name>
</gene>
<dbReference type="InterPro" id="IPR002818">
    <property type="entry name" value="DJ-1/PfpI"/>
</dbReference>
<dbReference type="EMBL" id="BAAAXQ010000039">
    <property type="protein sequence ID" value="GAA3017538.1"/>
    <property type="molecule type" value="Genomic_DNA"/>
</dbReference>
<feature type="domain" description="DJ-1/PfpI" evidence="1">
    <location>
        <begin position="2"/>
        <end position="185"/>
    </location>
</feature>
<name>A0ABN3YCC2_9ENTE</name>
<protein>
    <submittedName>
        <fullName evidence="2">Type 1 glutamine amidotransferase family protein</fullName>
    </submittedName>
</protein>
<evidence type="ECO:0000313" key="3">
    <source>
        <dbReference type="Proteomes" id="UP001501577"/>
    </source>
</evidence>
<proteinExistence type="predicted"/>
<sequence length="218" mass="24695">MKTILLFLLEGYADWEAGYISAKLNKPDLGFQIQTMSLEDFNVRSQGNFSVNIDYKVDTFNDIKNLAALIFIGGTGWGNKRLIRGYDPLNYDYTSSQKITNLISACLNKAEILIAGICDGATFLADNGFLDKITHTGNSLSHLKEKAPEYRGENFFKETQAVYDQKIITANASAPLEFTHQLLKQLQMLEDKEADQWYQTYKTGFYEYSIENFGAKKS</sequence>
<evidence type="ECO:0000259" key="1">
    <source>
        <dbReference type="Pfam" id="PF01965"/>
    </source>
</evidence>
<dbReference type="Proteomes" id="UP001501577">
    <property type="component" value="Unassembled WGS sequence"/>
</dbReference>
<dbReference type="InterPro" id="IPR029062">
    <property type="entry name" value="Class_I_gatase-like"/>
</dbReference>
<dbReference type="RefSeq" id="WP_068709655.1">
    <property type="nucleotide sequence ID" value="NZ_BAAAXQ010000039.1"/>
</dbReference>
<dbReference type="SUPFAM" id="SSF52317">
    <property type="entry name" value="Class I glutamine amidotransferase-like"/>
    <property type="match status" value="1"/>
</dbReference>
<organism evidence="2 3">
    <name type="scientific">Tetragenococcus solitarius</name>
    <dbReference type="NCBI Taxonomy" id="71453"/>
    <lineage>
        <taxon>Bacteria</taxon>
        <taxon>Bacillati</taxon>
        <taxon>Bacillota</taxon>
        <taxon>Bacilli</taxon>
        <taxon>Lactobacillales</taxon>
        <taxon>Enterococcaceae</taxon>
        <taxon>Tetragenococcus</taxon>
    </lineage>
</organism>
<dbReference type="Gene3D" id="3.40.50.880">
    <property type="match status" value="1"/>
</dbReference>